<dbReference type="InterPro" id="IPR011009">
    <property type="entry name" value="Kinase-like_dom_sf"/>
</dbReference>
<proteinExistence type="inferred from homology"/>
<feature type="domain" description="Aminoglycoside phosphotransferase" evidence="8">
    <location>
        <begin position="40"/>
        <end position="278"/>
    </location>
</feature>
<evidence type="ECO:0000256" key="4">
    <source>
        <dbReference type="ARBA" id="ARBA00022679"/>
    </source>
</evidence>
<evidence type="ECO:0000313" key="10">
    <source>
        <dbReference type="Proteomes" id="UP000278792"/>
    </source>
</evidence>
<dbReference type="EC" id="2.7.1.100" evidence="3"/>
<dbReference type="Gene3D" id="3.30.200.20">
    <property type="entry name" value="Phosphorylase Kinase, domain 1"/>
    <property type="match status" value="1"/>
</dbReference>
<dbReference type="AlphaFoldDB" id="A0A3N3DZS2"/>
<dbReference type="Pfam" id="PF01636">
    <property type="entry name" value="APH"/>
    <property type="match status" value="1"/>
</dbReference>
<organism evidence="9 10">
    <name type="scientific">Vibrio ponticus</name>
    <dbReference type="NCBI Taxonomy" id="265668"/>
    <lineage>
        <taxon>Bacteria</taxon>
        <taxon>Pseudomonadati</taxon>
        <taxon>Pseudomonadota</taxon>
        <taxon>Gammaproteobacteria</taxon>
        <taxon>Vibrionales</taxon>
        <taxon>Vibrionaceae</taxon>
        <taxon>Vibrio</taxon>
    </lineage>
</organism>
<keyword evidence="5" id="KW-0547">Nucleotide-binding</keyword>
<dbReference type="SUPFAM" id="SSF56112">
    <property type="entry name" value="Protein kinase-like (PK-like)"/>
    <property type="match status" value="1"/>
</dbReference>
<dbReference type="Proteomes" id="UP000278792">
    <property type="component" value="Unassembled WGS sequence"/>
</dbReference>
<evidence type="ECO:0000256" key="5">
    <source>
        <dbReference type="ARBA" id="ARBA00022741"/>
    </source>
</evidence>
<evidence type="ECO:0000256" key="2">
    <source>
        <dbReference type="ARBA" id="ARBA00011738"/>
    </source>
</evidence>
<keyword evidence="4 9" id="KW-0808">Transferase</keyword>
<dbReference type="GO" id="GO:0009086">
    <property type="term" value="P:methionine biosynthetic process"/>
    <property type="evidence" value="ECO:0007669"/>
    <property type="project" value="InterPro"/>
</dbReference>
<comment type="subunit">
    <text evidence="2">Homodimer.</text>
</comment>
<keyword evidence="6 9" id="KW-0418">Kinase</keyword>
<reference evidence="9 10" key="1">
    <citation type="submission" date="2018-11" db="EMBL/GenBank/DDBJ databases">
        <title>Vibrio ponticus strain CAIM 1751 pathogenic for the snapper Lutjanus guttatus.</title>
        <authorList>
            <person name="Soto-Rodriguez S."/>
            <person name="Lozano-Olvera R."/>
            <person name="Gomez-Gil B."/>
        </authorList>
    </citation>
    <scope>NUCLEOTIDE SEQUENCE [LARGE SCALE GENOMIC DNA]</scope>
    <source>
        <strain evidence="9 10">CAIM 1751</strain>
    </source>
</reference>
<dbReference type="PIRSF" id="PIRSF031134">
    <property type="entry name" value="MTRK"/>
    <property type="match status" value="1"/>
</dbReference>
<evidence type="ECO:0000256" key="1">
    <source>
        <dbReference type="ARBA" id="ARBA00010165"/>
    </source>
</evidence>
<dbReference type="GO" id="GO:0005524">
    <property type="term" value="F:ATP binding"/>
    <property type="evidence" value="ECO:0007669"/>
    <property type="project" value="UniProtKB-KW"/>
</dbReference>
<dbReference type="NCBIfam" id="TIGR01767">
    <property type="entry name" value="MTRK"/>
    <property type="match status" value="1"/>
</dbReference>
<evidence type="ECO:0000256" key="7">
    <source>
        <dbReference type="ARBA" id="ARBA00022840"/>
    </source>
</evidence>
<gene>
    <name evidence="9" type="primary">mtnK</name>
    <name evidence="9" type="ORF">EGH82_11120</name>
</gene>
<comment type="similarity">
    <text evidence="1">Belongs to the methylthioribose kinase family.</text>
</comment>
<dbReference type="Gene3D" id="3.90.1200.10">
    <property type="match status" value="1"/>
</dbReference>
<evidence type="ECO:0000259" key="8">
    <source>
        <dbReference type="Pfam" id="PF01636"/>
    </source>
</evidence>
<dbReference type="GO" id="GO:0046522">
    <property type="term" value="F:S-methyl-5-thioribose kinase activity"/>
    <property type="evidence" value="ECO:0007669"/>
    <property type="project" value="UniProtKB-EC"/>
</dbReference>
<dbReference type="PANTHER" id="PTHR34273:SF2">
    <property type="entry name" value="METHYLTHIORIBOSE KINASE"/>
    <property type="match status" value="1"/>
</dbReference>
<keyword evidence="7" id="KW-0067">ATP-binding</keyword>
<dbReference type="EMBL" id="RKIK01000028">
    <property type="protein sequence ID" value="ROV60005.1"/>
    <property type="molecule type" value="Genomic_DNA"/>
</dbReference>
<protein>
    <recommendedName>
        <fullName evidence="3">S-methyl-5-thioribose kinase</fullName>
        <ecNumber evidence="3">2.7.1.100</ecNumber>
    </recommendedName>
</protein>
<evidence type="ECO:0000313" key="9">
    <source>
        <dbReference type="EMBL" id="ROV60005.1"/>
    </source>
</evidence>
<comment type="caution">
    <text evidence="9">The sequence shown here is derived from an EMBL/GenBank/DDBJ whole genome shotgun (WGS) entry which is preliminary data.</text>
</comment>
<name>A0A3N3DZS2_9VIBR</name>
<dbReference type="RefSeq" id="WP_123782121.1">
    <property type="nucleotide sequence ID" value="NZ_RKIK01000028.1"/>
</dbReference>
<sequence>MSNTVPAGYAPLNSDSLPQYLANKLPNTLQLGGNPDQWVVKEVGDGNLNLVFIVEGTEKTIVVKQALPYVRAAGESWQLSLTRAFFEYNVLDIEAKVAGHGLVPQVYFYDQEMAIFAMEFLTPHIILRKELIAGKTFASLAEDVGIFLAKTLFHTSDIGMNAEEKKALVSKFAINHELCKITEDLIFTEPYFDAERNNWTTPELDEEVHQIWQDEAMIQVAMRYKYKFMTEAQALLHGDLHSGSIMVTESETKVIDPEFGFMGPMAFDIGNYMGNLFMAYFSRPGWEQEPNKCAEYQTYLLNQITTTWQVFVSHFTQLWNEKQQGDAYPTEIYQNGLGARALESAQQAFFATLLEDTLVNAGLEINRRIIGFAGVADFKLIEDAQLRASCEKRALKLARELIVNAKEYREIAAIGQFAQSC</sequence>
<dbReference type="InterPro" id="IPR009212">
    <property type="entry name" value="Methylthioribose_kinase"/>
</dbReference>
<evidence type="ECO:0000256" key="3">
    <source>
        <dbReference type="ARBA" id="ARBA00012128"/>
    </source>
</evidence>
<dbReference type="PANTHER" id="PTHR34273">
    <property type="entry name" value="METHYLTHIORIBOSE KINASE"/>
    <property type="match status" value="1"/>
</dbReference>
<accession>A0A3N3DZS2</accession>
<evidence type="ECO:0000256" key="6">
    <source>
        <dbReference type="ARBA" id="ARBA00022777"/>
    </source>
</evidence>
<dbReference type="InterPro" id="IPR002575">
    <property type="entry name" value="Aminoglycoside_PTrfase"/>
</dbReference>